<keyword evidence="7 10" id="KW-0283">Flagellar rotation</keyword>
<dbReference type="KEGG" id="mfn:Ga0123462_2068"/>
<reference evidence="11 12" key="1">
    <citation type="submission" date="2016-12" db="EMBL/GenBank/DDBJ databases">
        <title>Isolation and genomic insights into novel planktonic Zetaproteobacteria from stratified waters of the Chesapeake Bay.</title>
        <authorList>
            <person name="McAllister S.M."/>
            <person name="Kato S."/>
            <person name="Chan C.S."/>
            <person name="Chiu B.K."/>
            <person name="Field E.K."/>
        </authorList>
    </citation>
    <scope>NUCLEOTIDE SEQUENCE [LARGE SCALE GENOMIC DNA]</scope>
    <source>
        <strain evidence="11 12">CP-8</strain>
    </source>
</reference>
<evidence type="ECO:0000256" key="2">
    <source>
        <dbReference type="ARBA" id="ARBA00004162"/>
    </source>
</evidence>
<evidence type="ECO:0000256" key="8">
    <source>
        <dbReference type="ARBA" id="ARBA00022989"/>
    </source>
</evidence>
<keyword evidence="12" id="KW-1185">Reference proteome</keyword>
<protein>
    <recommendedName>
        <fullName evidence="10">Flagellar protein FliL</fullName>
    </recommendedName>
</protein>
<keyword evidence="6 10" id="KW-0812">Transmembrane</keyword>
<dbReference type="Pfam" id="PF03748">
    <property type="entry name" value="FliL"/>
    <property type="match status" value="1"/>
</dbReference>
<comment type="similarity">
    <text evidence="3 10">Belongs to the FliL family.</text>
</comment>
<evidence type="ECO:0000256" key="7">
    <source>
        <dbReference type="ARBA" id="ARBA00022779"/>
    </source>
</evidence>
<feature type="transmembrane region" description="Helical" evidence="10">
    <location>
        <begin position="21"/>
        <end position="45"/>
    </location>
</feature>
<evidence type="ECO:0000256" key="1">
    <source>
        <dbReference type="ARBA" id="ARBA00002254"/>
    </source>
</evidence>
<evidence type="ECO:0000256" key="5">
    <source>
        <dbReference type="ARBA" id="ARBA00022500"/>
    </source>
</evidence>
<keyword evidence="5 10" id="KW-0145">Chemotaxis</keyword>
<keyword evidence="10" id="KW-0997">Cell inner membrane</keyword>
<keyword evidence="9 10" id="KW-0472">Membrane</keyword>
<evidence type="ECO:0000313" key="12">
    <source>
        <dbReference type="Proteomes" id="UP000231637"/>
    </source>
</evidence>
<keyword evidence="11" id="KW-0282">Flagellum</keyword>
<sequence>MADKEMEKDDSQPQKEKKKSSISLVQIIIIVLLLAVLGVGGFIAWKLVNLEIPVAQNAQQPAEEEAPNTGPGIMVEMDNITVNIYGDDQDRFLRGKIILEVADEEARMKIEQYKVRIRDTVLGTLSSKRYEDLRSERGQGVYELKEELAYRINLIVGEEAVKHIYFNDLIAQ</sequence>
<accession>A0A2K8L6P2</accession>
<proteinExistence type="inferred from homology"/>
<dbReference type="GO" id="GO:0009425">
    <property type="term" value="C:bacterial-type flagellum basal body"/>
    <property type="evidence" value="ECO:0007669"/>
    <property type="project" value="InterPro"/>
</dbReference>
<evidence type="ECO:0000256" key="3">
    <source>
        <dbReference type="ARBA" id="ARBA00008281"/>
    </source>
</evidence>
<keyword evidence="8 10" id="KW-1133">Transmembrane helix</keyword>
<gene>
    <name evidence="11" type="ORF">Ga0123462_2068</name>
</gene>
<dbReference type="EMBL" id="CP018800">
    <property type="protein sequence ID" value="ATX82903.1"/>
    <property type="molecule type" value="Genomic_DNA"/>
</dbReference>
<dbReference type="PANTHER" id="PTHR35091">
    <property type="entry name" value="FLAGELLAR PROTEIN FLIL"/>
    <property type="match status" value="1"/>
</dbReference>
<dbReference type="OrthoDB" id="9799777at2"/>
<keyword evidence="11" id="KW-0969">Cilium</keyword>
<dbReference type="GO" id="GO:0071978">
    <property type="term" value="P:bacterial-type flagellum-dependent swarming motility"/>
    <property type="evidence" value="ECO:0007669"/>
    <property type="project" value="TreeGrafter"/>
</dbReference>
<dbReference type="Proteomes" id="UP000231637">
    <property type="component" value="Chromosome"/>
</dbReference>
<keyword evidence="11" id="KW-0966">Cell projection</keyword>
<name>A0A2K8L6P2_9PROT</name>
<evidence type="ECO:0000313" key="11">
    <source>
        <dbReference type="EMBL" id="ATX82903.1"/>
    </source>
</evidence>
<comment type="function">
    <text evidence="1 10">Controls the rotational direction of flagella during chemotaxis.</text>
</comment>
<evidence type="ECO:0000256" key="6">
    <source>
        <dbReference type="ARBA" id="ARBA00022692"/>
    </source>
</evidence>
<dbReference type="PANTHER" id="PTHR35091:SF2">
    <property type="entry name" value="FLAGELLAR PROTEIN FLIL"/>
    <property type="match status" value="1"/>
</dbReference>
<organism evidence="11 12">
    <name type="scientific">Mariprofundus ferrinatatus</name>
    <dbReference type="NCBI Taxonomy" id="1921087"/>
    <lineage>
        <taxon>Bacteria</taxon>
        <taxon>Pseudomonadati</taxon>
        <taxon>Pseudomonadota</taxon>
        <taxon>Candidatius Mariprofundia</taxon>
        <taxon>Mariprofundales</taxon>
        <taxon>Mariprofundaceae</taxon>
        <taxon>Mariprofundus</taxon>
    </lineage>
</organism>
<dbReference type="RefSeq" id="WP_100266198.1">
    <property type="nucleotide sequence ID" value="NZ_CP018800.1"/>
</dbReference>
<dbReference type="GO" id="GO:0006935">
    <property type="term" value="P:chemotaxis"/>
    <property type="evidence" value="ECO:0007669"/>
    <property type="project" value="UniProtKB-KW"/>
</dbReference>
<evidence type="ECO:0000256" key="4">
    <source>
        <dbReference type="ARBA" id="ARBA00022475"/>
    </source>
</evidence>
<comment type="subcellular location">
    <subcellularLocation>
        <location evidence="10">Cell inner membrane</location>
    </subcellularLocation>
    <subcellularLocation>
        <location evidence="2">Cell membrane</location>
        <topology evidence="2">Single-pass membrane protein</topology>
    </subcellularLocation>
</comment>
<evidence type="ECO:0000256" key="9">
    <source>
        <dbReference type="ARBA" id="ARBA00023136"/>
    </source>
</evidence>
<dbReference type="GO" id="GO:0005886">
    <property type="term" value="C:plasma membrane"/>
    <property type="evidence" value="ECO:0007669"/>
    <property type="project" value="UniProtKB-SubCell"/>
</dbReference>
<keyword evidence="4" id="KW-1003">Cell membrane</keyword>
<dbReference type="AlphaFoldDB" id="A0A2K8L6P2"/>
<dbReference type="InterPro" id="IPR005503">
    <property type="entry name" value="FliL"/>
</dbReference>
<evidence type="ECO:0000256" key="10">
    <source>
        <dbReference type="RuleBase" id="RU364125"/>
    </source>
</evidence>